<feature type="compositionally biased region" description="Polar residues" evidence="6">
    <location>
        <begin position="70"/>
        <end position="83"/>
    </location>
</feature>
<accession>A0ABQ3XFH2</accession>
<keyword evidence="10" id="KW-1185">Reference proteome</keyword>
<comment type="caution">
    <text evidence="9">The sequence shown here is derived from an EMBL/GenBank/DDBJ whole genome shotgun (WGS) entry which is preliminary data.</text>
</comment>
<proteinExistence type="predicted"/>
<keyword evidence="2" id="KW-0313">Glucose metabolism</keyword>
<evidence type="ECO:0000313" key="9">
    <source>
        <dbReference type="EMBL" id="GID57226.1"/>
    </source>
</evidence>
<organism evidence="9 10">
    <name type="scientific">Actinoplanes couchii</name>
    <dbReference type="NCBI Taxonomy" id="403638"/>
    <lineage>
        <taxon>Bacteria</taxon>
        <taxon>Bacillati</taxon>
        <taxon>Actinomycetota</taxon>
        <taxon>Actinomycetes</taxon>
        <taxon>Micromonosporales</taxon>
        <taxon>Micromonosporaceae</taxon>
        <taxon>Actinoplanes</taxon>
    </lineage>
</organism>
<evidence type="ECO:0000259" key="7">
    <source>
        <dbReference type="Pfam" id="PF00479"/>
    </source>
</evidence>
<feature type="domain" description="Glucose-6-phosphate dehydrogenase C-terminal" evidence="8">
    <location>
        <begin position="191"/>
        <end position="464"/>
    </location>
</feature>
<dbReference type="PIRSF" id="PIRSF000110">
    <property type="entry name" value="G6PD"/>
    <property type="match status" value="1"/>
</dbReference>
<dbReference type="Proteomes" id="UP000612282">
    <property type="component" value="Unassembled WGS sequence"/>
</dbReference>
<dbReference type="InterPro" id="IPR022675">
    <property type="entry name" value="G6P_DH_C"/>
</dbReference>
<dbReference type="Pfam" id="PF00479">
    <property type="entry name" value="G6PD_N"/>
    <property type="match status" value="1"/>
</dbReference>
<keyword evidence="4" id="KW-0560">Oxidoreductase</keyword>
<protein>
    <submittedName>
        <fullName evidence="9">Glucose-6-phosphate 1-dehydrogenase</fullName>
    </submittedName>
</protein>
<dbReference type="RefSeq" id="WP_203799732.1">
    <property type="nucleotide sequence ID" value="NZ_BAAAQE010000092.1"/>
</dbReference>
<dbReference type="PRINTS" id="PR00079">
    <property type="entry name" value="G6PDHDRGNASE"/>
</dbReference>
<evidence type="ECO:0000259" key="8">
    <source>
        <dbReference type="Pfam" id="PF02781"/>
    </source>
</evidence>
<keyword evidence="3" id="KW-0521">NADP</keyword>
<dbReference type="PANTHER" id="PTHR23429">
    <property type="entry name" value="GLUCOSE-6-PHOSPHATE 1-DEHYDROGENASE G6PD"/>
    <property type="match status" value="1"/>
</dbReference>
<dbReference type="InterPro" id="IPR036291">
    <property type="entry name" value="NAD(P)-bd_dom_sf"/>
</dbReference>
<evidence type="ECO:0000256" key="6">
    <source>
        <dbReference type="SAM" id="MobiDB-lite"/>
    </source>
</evidence>
<evidence type="ECO:0000256" key="2">
    <source>
        <dbReference type="ARBA" id="ARBA00022526"/>
    </source>
</evidence>
<evidence type="ECO:0000256" key="3">
    <source>
        <dbReference type="ARBA" id="ARBA00022857"/>
    </source>
</evidence>
<dbReference type="PANTHER" id="PTHR23429:SF0">
    <property type="entry name" value="GLUCOSE-6-PHOSPHATE 1-DEHYDROGENASE"/>
    <property type="match status" value="1"/>
</dbReference>
<keyword evidence="5" id="KW-0119">Carbohydrate metabolism</keyword>
<evidence type="ECO:0000256" key="1">
    <source>
        <dbReference type="ARBA" id="ARBA00004937"/>
    </source>
</evidence>
<gene>
    <name evidence="9" type="primary">zwf_3</name>
    <name evidence="9" type="ORF">Aco03nite_056300</name>
</gene>
<dbReference type="NCBIfam" id="NF009492">
    <property type="entry name" value="PRK12853.1-3"/>
    <property type="match status" value="1"/>
</dbReference>
<dbReference type="Gene3D" id="3.30.360.10">
    <property type="entry name" value="Dihydrodipicolinate Reductase, domain 2"/>
    <property type="match status" value="1"/>
</dbReference>
<dbReference type="Gene3D" id="3.40.50.720">
    <property type="entry name" value="NAD(P)-binding Rossmann-like Domain"/>
    <property type="match status" value="1"/>
</dbReference>
<name>A0ABQ3XFH2_9ACTN</name>
<evidence type="ECO:0000313" key="10">
    <source>
        <dbReference type="Proteomes" id="UP000612282"/>
    </source>
</evidence>
<feature type="domain" description="Glucose-6-phosphate dehydrogenase NAD-binding" evidence="7">
    <location>
        <begin position="7"/>
        <end position="187"/>
    </location>
</feature>
<dbReference type="EMBL" id="BOMG01000070">
    <property type="protein sequence ID" value="GID57226.1"/>
    <property type="molecule type" value="Genomic_DNA"/>
</dbReference>
<dbReference type="SUPFAM" id="SSF51735">
    <property type="entry name" value="NAD(P)-binding Rossmann-fold domains"/>
    <property type="match status" value="1"/>
</dbReference>
<comment type="pathway">
    <text evidence="1">Carbohydrate degradation; pentose phosphate pathway; D-ribulose 5-phosphate from D-glucose 6-phosphate (oxidative stage): step 1/3.</text>
</comment>
<dbReference type="Pfam" id="PF02781">
    <property type="entry name" value="G6PD_C"/>
    <property type="match status" value="1"/>
</dbReference>
<evidence type="ECO:0000256" key="4">
    <source>
        <dbReference type="ARBA" id="ARBA00023002"/>
    </source>
</evidence>
<sequence length="467" mass="49907">MTDQTLIILGASGDLTARLLLPGLGALLTAGHVPGLTLIGASTDDLDDSAWRTRVHDAFGAHGAAAAAESTGQETPTTDSVPATSDVADRARWIRTDVTKASDLRALLSAARGSVAVFFALPPAVTALACEALLDVDLPPGTRLVLEKPFGTGSESATALNALLAKLVPEEQVHRVDHFLGKSTVLNILGLRFANRIFEPILDSTHVESVDIVFDENLALEGRAGYYDKAGALADMIQSHLLQILALLTMEAPFSMAAPEFRDRKADVLRATRLWGTPADSSLRARYTAGVLGDRKLVNYADEPGVDPSRGTETLAEIVLAVDTWRWAGVPFRLRSGKAIGASRKEAVITFKRPPRVPDGLHGCDQPDRLRIGFGPDHLALDFNINGPGDPFELDPITLEASFGAGELPPYGEVLRGVFDSDPTLSVRADTAEQCWRIVEPVTSAWRAGEVPLREYPAGSTGPSLFL</sequence>
<dbReference type="InterPro" id="IPR022674">
    <property type="entry name" value="G6P_DH_NAD-bd"/>
</dbReference>
<dbReference type="InterPro" id="IPR001282">
    <property type="entry name" value="G6P_DH"/>
</dbReference>
<feature type="region of interest" description="Disordered" evidence="6">
    <location>
        <begin position="63"/>
        <end position="84"/>
    </location>
</feature>
<evidence type="ECO:0000256" key="5">
    <source>
        <dbReference type="ARBA" id="ARBA00023277"/>
    </source>
</evidence>
<dbReference type="SUPFAM" id="SSF55347">
    <property type="entry name" value="Glyceraldehyde-3-phosphate dehydrogenase-like, C-terminal domain"/>
    <property type="match status" value="1"/>
</dbReference>
<reference evidence="9 10" key="1">
    <citation type="submission" date="2021-01" db="EMBL/GenBank/DDBJ databases">
        <title>Whole genome shotgun sequence of Actinoplanes couchii NBRC 106145.</title>
        <authorList>
            <person name="Komaki H."/>
            <person name="Tamura T."/>
        </authorList>
    </citation>
    <scope>NUCLEOTIDE SEQUENCE [LARGE SCALE GENOMIC DNA]</scope>
    <source>
        <strain evidence="9 10">NBRC 106145</strain>
    </source>
</reference>